<dbReference type="AlphaFoldDB" id="A0A9N6WTF9"/>
<keyword evidence="5" id="KW-0862">Zinc</keyword>
<sequence length="320" mass="36621">MSFIKVESPDAESAAQSQELESFDSVTAVFPDLDDKSFHQDSSINCLRCGVTLAEDHRCTPNSKQFHCVECGATFVRKEGLLNHLKSIHNLDSSIFPCPHCPKTFRLESLLRRHTKTHLQLSERKSFICPDCSLTFISRKGLVFHQRSVHSSSFKCVECSKNFGSKSLLNRHMQTHQDSSQREKVNCKLCDRSFLDKWSLRVHLKLNHGGENVDGEESNVCEECGKAYLTIGALNRHLKTHLYSGKYKCPLKCDKCFYNKKCLDKHLFTDHADDEELKKGLLLDESGEIVLKEESIFLCFFCAFLAITSFVLMYFRTSFH</sequence>
<proteinExistence type="predicted"/>
<feature type="transmembrane region" description="Helical" evidence="8">
    <location>
        <begin position="295"/>
        <end position="315"/>
    </location>
</feature>
<evidence type="ECO:0000256" key="5">
    <source>
        <dbReference type="ARBA" id="ARBA00022833"/>
    </source>
</evidence>
<feature type="domain" description="C2H2-type" evidence="9">
    <location>
        <begin position="127"/>
        <end position="155"/>
    </location>
</feature>
<feature type="domain" description="C2H2-type" evidence="9">
    <location>
        <begin position="154"/>
        <end position="181"/>
    </location>
</feature>
<evidence type="ECO:0000256" key="1">
    <source>
        <dbReference type="ARBA" id="ARBA00004123"/>
    </source>
</evidence>
<protein>
    <submittedName>
        <fullName evidence="10">EOG090X0POW</fullName>
    </submittedName>
</protein>
<dbReference type="InterPro" id="IPR036236">
    <property type="entry name" value="Znf_C2H2_sf"/>
</dbReference>
<keyword evidence="8" id="KW-0812">Transmembrane</keyword>
<keyword evidence="3" id="KW-0677">Repeat</keyword>
<feature type="domain" description="C2H2-type" evidence="9">
    <location>
        <begin position="185"/>
        <end position="213"/>
    </location>
</feature>
<evidence type="ECO:0000256" key="6">
    <source>
        <dbReference type="ARBA" id="ARBA00023242"/>
    </source>
</evidence>
<evidence type="ECO:0000256" key="3">
    <source>
        <dbReference type="ARBA" id="ARBA00022737"/>
    </source>
</evidence>
<keyword evidence="4 7" id="KW-0863">Zinc-finger</keyword>
<dbReference type="PROSITE" id="PS00028">
    <property type="entry name" value="ZINC_FINGER_C2H2_1"/>
    <property type="match status" value="7"/>
</dbReference>
<keyword evidence="8" id="KW-0472">Membrane</keyword>
<accession>A0A9N6WTF9</accession>
<reference evidence="10" key="1">
    <citation type="submission" date="2021-04" db="EMBL/GenBank/DDBJ databases">
        <authorList>
            <person name="Cornetti L."/>
        </authorList>
    </citation>
    <scope>NUCLEOTIDE SEQUENCE</scope>
</reference>
<keyword evidence="6" id="KW-0539">Nucleus</keyword>
<evidence type="ECO:0000256" key="7">
    <source>
        <dbReference type="PROSITE-ProRule" id="PRU00042"/>
    </source>
</evidence>
<name>A0A9N6WTF9_9CRUS</name>
<dbReference type="GO" id="GO:0005634">
    <property type="term" value="C:nucleus"/>
    <property type="evidence" value="ECO:0007669"/>
    <property type="project" value="UniProtKB-SubCell"/>
</dbReference>
<feature type="domain" description="C2H2-type" evidence="9">
    <location>
        <begin position="96"/>
        <end position="123"/>
    </location>
</feature>
<dbReference type="Gene3D" id="3.30.160.60">
    <property type="entry name" value="Classic Zinc Finger"/>
    <property type="match status" value="4"/>
</dbReference>
<dbReference type="InterPro" id="IPR050888">
    <property type="entry name" value="ZnF_C2H2-type_TF"/>
</dbReference>
<evidence type="ECO:0000259" key="9">
    <source>
        <dbReference type="PROSITE" id="PS50157"/>
    </source>
</evidence>
<dbReference type="InterPro" id="IPR013087">
    <property type="entry name" value="Znf_C2H2_type"/>
</dbReference>
<dbReference type="FunFam" id="3.30.160.60:FF:000340">
    <property type="entry name" value="zinc finger protein 473 isoform X1"/>
    <property type="match status" value="1"/>
</dbReference>
<evidence type="ECO:0000256" key="2">
    <source>
        <dbReference type="ARBA" id="ARBA00022723"/>
    </source>
</evidence>
<dbReference type="EMBL" id="OC989349">
    <property type="protein sequence ID" value="CAG4646004.1"/>
    <property type="molecule type" value="Genomic_DNA"/>
</dbReference>
<gene>
    <name evidence="10" type="primary">EOG090X0POW</name>
</gene>
<keyword evidence="2" id="KW-0479">Metal-binding</keyword>
<feature type="domain" description="C2H2-type" evidence="9">
    <location>
        <begin position="247"/>
        <end position="276"/>
    </location>
</feature>
<feature type="domain" description="C2H2-type" evidence="9">
    <location>
        <begin position="66"/>
        <end position="94"/>
    </location>
</feature>
<dbReference type="PANTHER" id="PTHR24406">
    <property type="entry name" value="TRANSCRIPTIONAL REPRESSOR CTCFL-RELATED"/>
    <property type="match status" value="1"/>
</dbReference>
<dbReference type="PROSITE" id="PS50157">
    <property type="entry name" value="ZINC_FINGER_C2H2_2"/>
    <property type="match status" value="7"/>
</dbReference>
<evidence type="ECO:0000313" key="10">
    <source>
        <dbReference type="EMBL" id="CAG4646004.1"/>
    </source>
</evidence>
<dbReference type="Pfam" id="PF00096">
    <property type="entry name" value="zf-C2H2"/>
    <property type="match status" value="3"/>
</dbReference>
<evidence type="ECO:0000256" key="8">
    <source>
        <dbReference type="SAM" id="Phobius"/>
    </source>
</evidence>
<dbReference type="SUPFAM" id="SSF57667">
    <property type="entry name" value="beta-beta-alpha zinc fingers"/>
    <property type="match status" value="4"/>
</dbReference>
<feature type="domain" description="C2H2-type" evidence="9">
    <location>
        <begin position="219"/>
        <end position="241"/>
    </location>
</feature>
<evidence type="ECO:0000256" key="4">
    <source>
        <dbReference type="ARBA" id="ARBA00022771"/>
    </source>
</evidence>
<dbReference type="Pfam" id="PF13912">
    <property type="entry name" value="zf-C2H2_6"/>
    <property type="match status" value="1"/>
</dbReference>
<dbReference type="SMART" id="SM00355">
    <property type="entry name" value="ZnF_C2H2"/>
    <property type="match status" value="7"/>
</dbReference>
<organism evidence="10">
    <name type="scientific">Lynceus sp. MCZ IZ 141354</name>
    <dbReference type="NCBI Taxonomy" id="1930659"/>
    <lineage>
        <taxon>Eukaryota</taxon>
        <taxon>Metazoa</taxon>
        <taxon>Ecdysozoa</taxon>
        <taxon>Arthropoda</taxon>
        <taxon>Crustacea</taxon>
        <taxon>Branchiopoda</taxon>
        <taxon>Diplostraca</taxon>
        <taxon>Laevicaudata</taxon>
        <taxon>Lynceidae</taxon>
        <taxon>Lynceus</taxon>
    </lineage>
</organism>
<comment type="subcellular location">
    <subcellularLocation>
        <location evidence="1">Nucleus</location>
    </subcellularLocation>
</comment>
<keyword evidence="8" id="KW-1133">Transmembrane helix</keyword>
<dbReference type="GO" id="GO:0008270">
    <property type="term" value="F:zinc ion binding"/>
    <property type="evidence" value="ECO:0007669"/>
    <property type="project" value="UniProtKB-KW"/>
</dbReference>